<feature type="transmembrane region" description="Helical" evidence="7">
    <location>
        <begin position="124"/>
        <end position="145"/>
    </location>
</feature>
<feature type="transmembrane region" description="Helical" evidence="7">
    <location>
        <begin position="204"/>
        <end position="222"/>
    </location>
</feature>
<evidence type="ECO:0000256" key="1">
    <source>
        <dbReference type="ARBA" id="ARBA00004651"/>
    </source>
</evidence>
<name>A0ABP1K150_9EUKA</name>
<protein>
    <submittedName>
        <fullName evidence="8">Na+_driven multidrug efflux pump</fullName>
    </submittedName>
</protein>
<accession>A0ABP1K150</accession>
<evidence type="ECO:0000313" key="8">
    <source>
        <dbReference type="EMBL" id="CAL6051130.1"/>
    </source>
</evidence>
<gene>
    <name evidence="8" type="ORF">HINF_LOCUS44220</name>
</gene>
<organism evidence="8 9">
    <name type="scientific">Hexamita inflata</name>
    <dbReference type="NCBI Taxonomy" id="28002"/>
    <lineage>
        <taxon>Eukaryota</taxon>
        <taxon>Metamonada</taxon>
        <taxon>Diplomonadida</taxon>
        <taxon>Hexamitidae</taxon>
        <taxon>Hexamitinae</taxon>
        <taxon>Hexamita</taxon>
    </lineage>
</organism>
<comment type="caution">
    <text evidence="8">The sequence shown here is derived from an EMBL/GenBank/DDBJ whole genome shotgun (WGS) entry which is preliminary data.</text>
</comment>
<feature type="transmembrane region" description="Helical" evidence="7">
    <location>
        <begin position="44"/>
        <end position="65"/>
    </location>
</feature>
<dbReference type="EMBL" id="CAXDID020000187">
    <property type="protein sequence ID" value="CAL6051130.1"/>
    <property type="molecule type" value="Genomic_DNA"/>
</dbReference>
<feature type="transmembrane region" description="Helical" evidence="7">
    <location>
        <begin position="165"/>
        <end position="183"/>
    </location>
</feature>
<feature type="transmembrane region" description="Helical" evidence="7">
    <location>
        <begin position="463"/>
        <end position="482"/>
    </location>
</feature>
<feature type="transmembrane region" description="Helical" evidence="7">
    <location>
        <begin position="404"/>
        <end position="423"/>
    </location>
</feature>
<evidence type="ECO:0000256" key="4">
    <source>
        <dbReference type="ARBA" id="ARBA00022692"/>
    </source>
</evidence>
<feature type="transmembrane region" description="Helical" evidence="7">
    <location>
        <begin position="365"/>
        <end position="392"/>
    </location>
</feature>
<evidence type="ECO:0000256" key="5">
    <source>
        <dbReference type="ARBA" id="ARBA00022989"/>
    </source>
</evidence>
<evidence type="ECO:0000313" key="9">
    <source>
        <dbReference type="Proteomes" id="UP001642409"/>
    </source>
</evidence>
<comment type="subcellular location">
    <subcellularLocation>
        <location evidence="1">Cell membrane</location>
        <topology evidence="1">Multi-pass membrane protein</topology>
    </subcellularLocation>
</comment>
<evidence type="ECO:0000256" key="7">
    <source>
        <dbReference type="SAM" id="Phobius"/>
    </source>
</evidence>
<keyword evidence="9" id="KW-1185">Reference proteome</keyword>
<dbReference type="Proteomes" id="UP001642409">
    <property type="component" value="Unassembled WGS sequence"/>
</dbReference>
<dbReference type="PANTHER" id="PTHR43823">
    <property type="entry name" value="SPORULATION PROTEIN YKVU"/>
    <property type="match status" value="1"/>
</dbReference>
<proteinExistence type="inferred from homology"/>
<keyword evidence="4 7" id="KW-0812">Transmembrane</keyword>
<keyword evidence="5 7" id="KW-1133">Transmembrane helix</keyword>
<keyword evidence="6 7" id="KW-0472">Membrane</keyword>
<dbReference type="PANTHER" id="PTHR43823:SF3">
    <property type="entry name" value="MULTIDRUG EXPORT PROTEIN MEPA"/>
    <property type="match status" value="1"/>
</dbReference>
<feature type="transmembrane region" description="Helical" evidence="7">
    <location>
        <begin position="435"/>
        <end position="457"/>
    </location>
</feature>
<feature type="transmembrane region" description="Helical" evidence="7">
    <location>
        <begin position="228"/>
        <end position="252"/>
    </location>
</feature>
<evidence type="ECO:0000256" key="2">
    <source>
        <dbReference type="ARBA" id="ARBA00010199"/>
    </source>
</evidence>
<feature type="transmembrane region" description="Helical" evidence="7">
    <location>
        <begin position="92"/>
        <end position="112"/>
    </location>
</feature>
<dbReference type="InterPro" id="IPR002528">
    <property type="entry name" value="MATE_fam"/>
</dbReference>
<comment type="similarity">
    <text evidence="2">Belongs to the multi antimicrobial extrusion (MATE) (TC 2.A.66.1) family.</text>
</comment>
<evidence type="ECO:0000256" key="3">
    <source>
        <dbReference type="ARBA" id="ARBA00022475"/>
    </source>
</evidence>
<reference evidence="8 9" key="1">
    <citation type="submission" date="2024-07" db="EMBL/GenBank/DDBJ databases">
        <authorList>
            <person name="Akdeniz Z."/>
        </authorList>
    </citation>
    <scope>NUCLEOTIDE SEQUENCE [LARGE SCALE GENOMIC DNA]</scope>
</reference>
<keyword evidence="3" id="KW-1003">Cell membrane</keyword>
<dbReference type="InterPro" id="IPR051327">
    <property type="entry name" value="MATE_MepA_subfamily"/>
</dbReference>
<sequence>MTEQTIAVQDSNKGDDFQENKLSSESFNNDKIVNRLADFKVDAILWYFALPSIIANAVSAITNTIQTNIQKSYMGDVGISATGIVQPLELVLTMYISLGLSGGLCTFLSPALGRKDFPQAQKYLMHFMVLYLIVVILVPACTLPWMNTLVVRLGAEKGSEMAKYAAQYGYVIFGCATVFYFINYGYGNILRATSRSVFNNVKQIFTALIELLCVYLFFRFYVSKGHVQLYTIAAAPVIANAICAVPVISLFIPKIFRTFKLKFSTAPFKKFDFNVTLELLYLSIPDFLVQIQIPVQILVGNAVLKRISGSYMQLNTWVTNLSIVYKMSPLIDLSNKSFSTAFSPTFGYALGAKNWARVREIMRRIVIWQTGLSMLFFIVMNIAITAICAALMKGYTPMEDDCNFGFRCYNACMPLLTCFYCSKDINKMEQRPMKAILIQLTRLFMAIAFEVAMGLALNNQKGIYYGVMMADLGASIVGWINFAQRYKVYGQLERNEITMKQAKIHDPSNKIARCGRKVERTETERRDIQIIDAIAV</sequence>
<evidence type="ECO:0000256" key="6">
    <source>
        <dbReference type="ARBA" id="ARBA00023136"/>
    </source>
</evidence>
<dbReference type="Pfam" id="PF01554">
    <property type="entry name" value="MatE"/>
    <property type="match status" value="1"/>
</dbReference>